<feature type="region of interest" description="Disordered" evidence="3">
    <location>
        <begin position="232"/>
        <end position="258"/>
    </location>
</feature>
<dbReference type="FunFam" id="3.40.50.300:FF:000420">
    <property type="entry name" value="Endoribonuclease dicer-like 1"/>
    <property type="match status" value="1"/>
</dbReference>
<gene>
    <name evidence="6" type="ORF">TorRG33x02_069420</name>
</gene>
<dbReference type="Pfam" id="PF00271">
    <property type="entry name" value="Helicase_C"/>
    <property type="match status" value="1"/>
</dbReference>
<evidence type="ECO:0000256" key="3">
    <source>
        <dbReference type="SAM" id="MobiDB-lite"/>
    </source>
</evidence>
<feature type="domain" description="Dicer dsRNA-binding fold" evidence="5">
    <location>
        <begin position="512"/>
        <end position="627"/>
    </location>
</feature>
<feature type="compositionally biased region" description="Basic and acidic residues" evidence="3">
    <location>
        <begin position="232"/>
        <end position="247"/>
    </location>
</feature>
<dbReference type="FunFam" id="3.30.160.380:FF:000001">
    <property type="entry name" value="Endoribonuclease dicer-like 1"/>
    <property type="match status" value="1"/>
</dbReference>
<dbReference type="CDD" id="cd18802">
    <property type="entry name" value="SF2_C_dicer"/>
    <property type="match status" value="1"/>
</dbReference>
<dbReference type="GO" id="GO:0030422">
    <property type="term" value="P:siRNA processing"/>
    <property type="evidence" value="ECO:0007669"/>
    <property type="project" value="TreeGrafter"/>
</dbReference>
<feature type="compositionally biased region" description="Basic and acidic residues" evidence="3">
    <location>
        <begin position="622"/>
        <end position="637"/>
    </location>
</feature>
<dbReference type="EMBL" id="JXTC01000033">
    <property type="protein sequence ID" value="PON97186.1"/>
    <property type="molecule type" value="Genomic_DNA"/>
</dbReference>
<dbReference type="PANTHER" id="PTHR14950">
    <property type="entry name" value="DICER-RELATED"/>
    <property type="match status" value="1"/>
</dbReference>
<feature type="region of interest" description="Disordered" evidence="3">
    <location>
        <begin position="621"/>
        <end position="643"/>
    </location>
</feature>
<keyword evidence="7" id="KW-1185">Reference proteome</keyword>
<keyword evidence="2" id="KW-0694">RNA-binding</keyword>
<feature type="domain" description="Helicase C-terminal" evidence="4">
    <location>
        <begin position="324"/>
        <end position="484"/>
    </location>
</feature>
<dbReference type="Pfam" id="PF03368">
    <property type="entry name" value="Dicer_dimer"/>
    <property type="match status" value="1"/>
</dbReference>
<dbReference type="PROSITE" id="PS51327">
    <property type="entry name" value="DICER_DSRBF"/>
    <property type="match status" value="1"/>
</dbReference>
<keyword evidence="1" id="KW-0378">Hydrolase</keyword>
<dbReference type="GO" id="GO:0004525">
    <property type="term" value="F:ribonuclease III activity"/>
    <property type="evidence" value="ECO:0007669"/>
    <property type="project" value="TreeGrafter"/>
</dbReference>
<dbReference type="InParanoid" id="A0A2P5FHD4"/>
<dbReference type="InterPro" id="IPR038248">
    <property type="entry name" value="Dicer_dimer_sf"/>
</dbReference>
<accession>A0A2P5FHD4</accession>
<evidence type="ECO:0000259" key="4">
    <source>
        <dbReference type="PROSITE" id="PS51194"/>
    </source>
</evidence>
<dbReference type="InterPro" id="IPR001650">
    <property type="entry name" value="Helicase_C-like"/>
</dbReference>
<dbReference type="InterPro" id="IPR005034">
    <property type="entry name" value="Dicer_dimerisation"/>
</dbReference>
<keyword evidence="6" id="KW-0347">Helicase</keyword>
<dbReference type="GO" id="GO:0003723">
    <property type="term" value="F:RNA binding"/>
    <property type="evidence" value="ECO:0007669"/>
    <property type="project" value="UniProtKB-UniRule"/>
</dbReference>
<protein>
    <submittedName>
        <fullName evidence="6">Helicase</fullName>
    </submittedName>
</protein>
<evidence type="ECO:0000256" key="2">
    <source>
        <dbReference type="PROSITE-ProRule" id="PRU00657"/>
    </source>
</evidence>
<comment type="caution">
    <text evidence="6">The sequence shown here is derived from an EMBL/GenBank/DDBJ whole genome shotgun (WGS) entry which is preliminary data.</text>
</comment>
<sequence>MESINLLILDECHHAVKKHPYSLVMSEFYHTTPKEKRPSVFGMTASPVNLKGVSSQVDCAIKIRNLESKLDSTVCTIKDRKELEKYVPMPSERVVEYDKAATLWSLHEQIKQLEVEVEEAAKSSSRRSKWQFMGARDAGAKEELRQVYGVSERTESDGAVNLIQKLRAVNYALGELGQWCAYKVAQSFLAALQNDERANYQLDVKFQESYLSKVVSLLQCHLSEGAVSDKEKVTDLDNEVPHNRTDPNEIEEGELPDSHGESGFRALSTAYDLLANIFGECKSWFFTGAKVMFILFVVSGGEHVDVIIGAAVADGKVTPKVQSLIKILLSYQHTDDFRAIIFVERVVSALVLPKVFAELPSLGFIRSASLIGHNNSQEMRSCQMQDTIAKFRDGRVTLLVATSVAEEGLDIRQCNVVIRFDLAKTVLAYIQSRGRARKPGSDYILMAERGNISHEAFLRNARNSEETLRKEAIERTDLSHLKDTSRLISMDTAPGTMYQVESTGAIVSLNSAVGLVHFYCSQLPSDRYSILRPEFVMVRHEKPGGPTEYSCKLQLPCNAPFETLEGPICSSMRLAQQACILDEKKMLAFISKHSRVLAVCLAACKKLHEMGAFTDMLLPDKGSGEEREKADQSHEGDPLSGTARHREFYPEGVADVLKGEWILSGKDVCNDSKLHLFMYDVKCVNIGSSKDPFLSRVSDFAVLFGNELDAEVSCFKLQLCCGHIHFTLNLLFC</sequence>
<dbReference type="GO" id="GO:0005634">
    <property type="term" value="C:nucleus"/>
    <property type="evidence" value="ECO:0007669"/>
    <property type="project" value="TreeGrafter"/>
</dbReference>
<dbReference type="Gene3D" id="3.40.50.300">
    <property type="entry name" value="P-loop containing nucleotide triphosphate hydrolases"/>
    <property type="match status" value="3"/>
</dbReference>
<dbReference type="PANTHER" id="PTHR14950:SF37">
    <property type="entry name" value="ENDORIBONUCLEASE DICER"/>
    <property type="match status" value="1"/>
</dbReference>
<evidence type="ECO:0000256" key="1">
    <source>
        <dbReference type="ARBA" id="ARBA00022801"/>
    </source>
</evidence>
<dbReference type="STRING" id="63057.A0A2P5FHD4"/>
<dbReference type="InterPro" id="IPR027417">
    <property type="entry name" value="P-loop_NTPase"/>
</dbReference>
<organism evidence="6 7">
    <name type="scientific">Trema orientale</name>
    <name type="common">Charcoal tree</name>
    <name type="synonym">Celtis orientalis</name>
    <dbReference type="NCBI Taxonomy" id="63057"/>
    <lineage>
        <taxon>Eukaryota</taxon>
        <taxon>Viridiplantae</taxon>
        <taxon>Streptophyta</taxon>
        <taxon>Embryophyta</taxon>
        <taxon>Tracheophyta</taxon>
        <taxon>Spermatophyta</taxon>
        <taxon>Magnoliopsida</taxon>
        <taxon>eudicotyledons</taxon>
        <taxon>Gunneridae</taxon>
        <taxon>Pentapetalae</taxon>
        <taxon>rosids</taxon>
        <taxon>fabids</taxon>
        <taxon>Rosales</taxon>
        <taxon>Cannabaceae</taxon>
        <taxon>Trema</taxon>
    </lineage>
</organism>
<evidence type="ECO:0000313" key="6">
    <source>
        <dbReference type="EMBL" id="PON97186.1"/>
    </source>
</evidence>
<evidence type="ECO:0000259" key="5">
    <source>
        <dbReference type="PROSITE" id="PS51327"/>
    </source>
</evidence>
<dbReference type="OrthoDB" id="6513042at2759"/>
<dbReference type="PROSITE" id="PS51194">
    <property type="entry name" value="HELICASE_CTER"/>
    <property type="match status" value="1"/>
</dbReference>
<dbReference type="SUPFAM" id="SSF52540">
    <property type="entry name" value="P-loop containing nucleoside triphosphate hydrolases"/>
    <property type="match status" value="1"/>
</dbReference>
<name>A0A2P5FHD4_TREOI</name>
<dbReference type="Proteomes" id="UP000237000">
    <property type="component" value="Unassembled WGS sequence"/>
</dbReference>
<dbReference type="Gene3D" id="3.30.160.380">
    <property type="entry name" value="Dicer dimerisation domain"/>
    <property type="match status" value="1"/>
</dbReference>
<proteinExistence type="predicted"/>
<dbReference type="SMART" id="SM00490">
    <property type="entry name" value="HELICc"/>
    <property type="match status" value="1"/>
</dbReference>
<dbReference type="AlphaFoldDB" id="A0A2P5FHD4"/>
<dbReference type="GO" id="GO:0005737">
    <property type="term" value="C:cytoplasm"/>
    <property type="evidence" value="ECO:0007669"/>
    <property type="project" value="TreeGrafter"/>
</dbReference>
<keyword evidence="6" id="KW-0547">Nucleotide-binding</keyword>
<keyword evidence="6" id="KW-0067">ATP-binding</keyword>
<evidence type="ECO:0000313" key="7">
    <source>
        <dbReference type="Proteomes" id="UP000237000"/>
    </source>
</evidence>
<dbReference type="GO" id="GO:0004386">
    <property type="term" value="F:helicase activity"/>
    <property type="evidence" value="ECO:0007669"/>
    <property type="project" value="UniProtKB-KW"/>
</dbReference>
<reference evidence="7" key="1">
    <citation type="submission" date="2016-06" db="EMBL/GenBank/DDBJ databases">
        <title>Parallel loss of symbiosis genes in relatives of nitrogen-fixing non-legume Parasponia.</title>
        <authorList>
            <person name="Van Velzen R."/>
            <person name="Holmer R."/>
            <person name="Bu F."/>
            <person name="Rutten L."/>
            <person name="Van Zeijl A."/>
            <person name="Liu W."/>
            <person name="Santuari L."/>
            <person name="Cao Q."/>
            <person name="Sharma T."/>
            <person name="Shen D."/>
            <person name="Roswanjaya Y."/>
            <person name="Wardhani T."/>
            <person name="Kalhor M.S."/>
            <person name="Jansen J."/>
            <person name="Van den Hoogen J."/>
            <person name="Gungor B."/>
            <person name="Hartog M."/>
            <person name="Hontelez J."/>
            <person name="Verver J."/>
            <person name="Yang W.-C."/>
            <person name="Schijlen E."/>
            <person name="Repin R."/>
            <person name="Schilthuizen M."/>
            <person name="Schranz E."/>
            <person name="Heidstra R."/>
            <person name="Miyata K."/>
            <person name="Fedorova E."/>
            <person name="Kohlen W."/>
            <person name="Bisseling T."/>
            <person name="Smit S."/>
            <person name="Geurts R."/>
        </authorList>
    </citation>
    <scope>NUCLEOTIDE SEQUENCE [LARGE SCALE GENOMIC DNA]</scope>
    <source>
        <strain evidence="7">cv. RG33-2</strain>
    </source>
</reference>